<dbReference type="Pfam" id="PF22562">
    <property type="entry name" value="UBA_7"/>
    <property type="match status" value="1"/>
</dbReference>
<dbReference type="CDD" id="cd09212">
    <property type="entry name" value="PUB"/>
    <property type="match status" value="1"/>
</dbReference>
<dbReference type="SUPFAM" id="SSF143503">
    <property type="entry name" value="PUG domain-like"/>
    <property type="match status" value="1"/>
</dbReference>
<evidence type="ECO:0000259" key="3">
    <source>
        <dbReference type="PROSITE" id="PS50030"/>
    </source>
</evidence>
<sequence length="517" mass="56756">MSEMVIRCEKTGKLFFSEADAKQHGEDTGMSDFAQVSLEEKVWECTETKKICFNQQQVDLHKRRVPEAVTWIEKTVADLQKVWKEKQAAGASGAGEVETEEDMLLRAAGKKPKGKGAAGPVGPPTVTKESVDQLVEMGFTELRAQKALAKTSNAGLEEAINWLSEHLEDADIDDPMEVSVKTQEELGEEAAKALAGGGSSQLTAEEKKAKLDDALAKARAKKAGTTVEEEKQKERARREGGKSLTASKRELDDQQRQRDIDARKREKREFELEKQRQREMIAKEREEKIKAGLIKPVAPKPEAVAAPVAAEQVRQPPKPKTAKEAEAEAAIAAMAGGKRSFDEPPLTLQEAQEKLCVQLDTKIQPFLALFPKLADNIAKNPTDPKYRKVRLTNAKLAEGLVHVAGARQFLRAIGWELVEGEFLQLPMEADGAAQVSAIQELTAMAAKAAEQRRVDELAARKREIAEKQAKAKAEKEAIKAQMAKDRGEVLARGPAEASKAKKLPTGNHETGRVAQEE</sequence>
<dbReference type="InterPro" id="IPR036339">
    <property type="entry name" value="PUB-like_dom_sf"/>
</dbReference>
<dbReference type="EMBL" id="HBHX01030343">
    <property type="protein sequence ID" value="CAE0116215.1"/>
    <property type="molecule type" value="Transcribed_RNA"/>
</dbReference>
<reference evidence="4" key="1">
    <citation type="submission" date="2021-01" db="EMBL/GenBank/DDBJ databases">
        <authorList>
            <person name="Corre E."/>
            <person name="Pelletier E."/>
            <person name="Niang G."/>
            <person name="Scheremetjew M."/>
            <person name="Finn R."/>
            <person name="Kale V."/>
            <person name="Holt S."/>
            <person name="Cochrane G."/>
            <person name="Meng A."/>
            <person name="Brown T."/>
            <person name="Cohen L."/>
        </authorList>
    </citation>
    <scope>NUCLEOTIDE SEQUENCE</scope>
    <source>
        <strain evidence="4">CCMP281</strain>
    </source>
</reference>
<keyword evidence="1" id="KW-0175">Coiled coil</keyword>
<dbReference type="PANTHER" id="PTHR46713:SF1">
    <property type="entry name" value="F13M7.16 PROTEIN"/>
    <property type="match status" value="1"/>
</dbReference>
<feature type="region of interest" description="Disordered" evidence="2">
    <location>
        <begin position="484"/>
        <end position="517"/>
    </location>
</feature>
<dbReference type="AlphaFoldDB" id="A0A7S3AWU9"/>
<feature type="region of interest" description="Disordered" evidence="2">
    <location>
        <begin position="215"/>
        <end position="277"/>
    </location>
</feature>
<name>A0A7S3AWU9_9EUKA</name>
<dbReference type="PROSITE" id="PS50030">
    <property type="entry name" value="UBA"/>
    <property type="match status" value="1"/>
</dbReference>
<accession>A0A7S3AWU9</accession>
<dbReference type="SUPFAM" id="SSF46934">
    <property type="entry name" value="UBA-like"/>
    <property type="match status" value="1"/>
</dbReference>
<gene>
    <name evidence="4" type="ORF">HERI1096_LOCUS16900</name>
</gene>
<dbReference type="InterPro" id="IPR009060">
    <property type="entry name" value="UBA-like_sf"/>
</dbReference>
<proteinExistence type="predicted"/>
<feature type="coiled-coil region" evidence="1">
    <location>
        <begin position="447"/>
        <end position="484"/>
    </location>
</feature>
<evidence type="ECO:0000313" key="4">
    <source>
        <dbReference type="EMBL" id="CAE0116215.1"/>
    </source>
</evidence>
<dbReference type="InterPro" id="IPR015940">
    <property type="entry name" value="UBA"/>
</dbReference>
<evidence type="ECO:0000256" key="2">
    <source>
        <dbReference type="SAM" id="MobiDB-lite"/>
    </source>
</evidence>
<organism evidence="4">
    <name type="scientific">Haptolina ericina</name>
    <dbReference type="NCBI Taxonomy" id="156174"/>
    <lineage>
        <taxon>Eukaryota</taxon>
        <taxon>Haptista</taxon>
        <taxon>Haptophyta</taxon>
        <taxon>Prymnesiophyceae</taxon>
        <taxon>Prymnesiales</taxon>
        <taxon>Prymnesiaceae</taxon>
        <taxon>Haptolina</taxon>
    </lineage>
</organism>
<dbReference type="PANTHER" id="PTHR46713">
    <property type="entry name" value="F13M7.16 PROTEIN"/>
    <property type="match status" value="1"/>
</dbReference>
<dbReference type="SMART" id="SM00165">
    <property type="entry name" value="UBA"/>
    <property type="match status" value="1"/>
</dbReference>
<evidence type="ECO:0000256" key="1">
    <source>
        <dbReference type="SAM" id="Coils"/>
    </source>
</evidence>
<dbReference type="SMART" id="SM00580">
    <property type="entry name" value="PUG"/>
    <property type="match status" value="1"/>
</dbReference>
<dbReference type="Gene3D" id="1.20.58.2190">
    <property type="match status" value="1"/>
</dbReference>
<feature type="domain" description="UBA" evidence="3">
    <location>
        <begin position="125"/>
        <end position="166"/>
    </location>
</feature>
<dbReference type="InterPro" id="IPR018997">
    <property type="entry name" value="PUB_domain"/>
</dbReference>
<protein>
    <recommendedName>
        <fullName evidence="3">UBA domain-containing protein</fullName>
    </recommendedName>
</protein>
<dbReference type="Gene3D" id="1.10.8.10">
    <property type="entry name" value="DNA helicase RuvA subunit, C-terminal domain"/>
    <property type="match status" value="1"/>
</dbReference>
<feature type="compositionally biased region" description="Basic and acidic residues" evidence="2">
    <location>
        <begin position="228"/>
        <end position="277"/>
    </location>
</feature>
<dbReference type="Pfam" id="PF09409">
    <property type="entry name" value="PUB"/>
    <property type="match status" value="1"/>
</dbReference>